<sequence length="165" mass="16885">MTDEDLKALIARLETGRTATLDRDDLSHAEFEQLATAAMAAANDLANALRRKHDAAIRAGGAAQRAGDTAGATEAFARADAIKPCRDQAQMLGFQLDRAIIAWLDGAPDVAAAKAAVKGATADLKKTKDDFAKTADSLSALAGVLGAVTGVVKSVQTLLASPAAA</sequence>
<dbReference type="Proteomes" id="UP000228945">
    <property type="component" value="Chromosome"/>
</dbReference>
<dbReference type="EMBL" id="CP024201">
    <property type="protein sequence ID" value="ATQ41385.1"/>
    <property type="molecule type" value="Genomic_DNA"/>
</dbReference>
<evidence type="ECO:0000313" key="1">
    <source>
        <dbReference type="EMBL" id="ATQ41385.1"/>
    </source>
</evidence>
<gene>
    <name evidence="1" type="ORF">CSW64_02620</name>
</gene>
<dbReference type="RefSeq" id="WP_099620641.1">
    <property type="nucleotide sequence ID" value="NZ_CP024201.1"/>
</dbReference>
<dbReference type="AlphaFoldDB" id="A0A2D2ATU8"/>
<proteinExistence type="predicted"/>
<organism evidence="1 2">
    <name type="scientific">Caulobacter mirabilis</name>
    <dbReference type="NCBI Taxonomy" id="69666"/>
    <lineage>
        <taxon>Bacteria</taxon>
        <taxon>Pseudomonadati</taxon>
        <taxon>Pseudomonadota</taxon>
        <taxon>Alphaproteobacteria</taxon>
        <taxon>Caulobacterales</taxon>
        <taxon>Caulobacteraceae</taxon>
        <taxon>Caulobacter</taxon>
    </lineage>
</organism>
<name>A0A2D2ATU8_9CAUL</name>
<dbReference type="KEGG" id="cmb:CSW64_02620"/>
<keyword evidence="2" id="KW-1185">Reference proteome</keyword>
<evidence type="ECO:0000313" key="2">
    <source>
        <dbReference type="Proteomes" id="UP000228945"/>
    </source>
</evidence>
<protein>
    <submittedName>
        <fullName evidence="1">Uncharacterized protein</fullName>
    </submittedName>
</protein>
<reference evidence="1 2" key="1">
    <citation type="submission" date="2017-10" db="EMBL/GenBank/DDBJ databases">
        <title>Genome sequence of Caulobacter mirabilis FWC38.</title>
        <authorList>
            <person name="Fiebig A."/>
            <person name="Crosson S."/>
        </authorList>
    </citation>
    <scope>NUCLEOTIDE SEQUENCE [LARGE SCALE GENOMIC DNA]</scope>
    <source>
        <strain evidence="1 2">FWC 38</strain>
    </source>
</reference>
<accession>A0A2D2ATU8</accession>